<dbReference type="InterPro" id="IPR016047">
    <property type="entry name" value="M23ase_b-sheet_dom"/>
</dbReference>
<name>A0A381VJS8_9ZZZZ</name>
<gene>
    <name evidence="2" type="ORF">METZ01_LOCUS93414</name>
</gene>
<dbReference type="PANTHER" id="PTHR21666">
    <property type="entry name" value="PEPTIDASE-RELATED"/>
    <property type="match status" value="1"/>
</dbReference>
<dbReference type="PANTHER" id="PTHR21666:SF270">
    <property type="entry name" value="MUREIN HYDROLASE ACTIVATOR ENVC"/>
    <property type="match status" value="1"/>
</dbReference>
<dbReference type="EMBL" id="UINC01009028">
    <property type="protein sequence ID" value="SVA40560.1"/>
    <property type="molecule type" value="Genomic_DNA"/>
</dbReference>
<dbReference type="AlphaFoldDB" id="A0A381VJS8"/>
<dbReference type="InterPro" id="IPR050570">
    <property type="entry name" value="Cell_wall_metabolism_enzyme"/>
</dbReference>
<evidence type="ECO:0000313" key="2">
    <source>
        <dbReference type="EMBL" id="SVA40560.1"/>
    </source>
</evidence>
<dbReference type="CDD" id="cd12797">
    <property type="entry name" value="M23_peptidase"/>
    <property type="match status" value="1"/>
</dbReference>
<organism evidence="2">
    <name type="scientific">marine metagenome</name>
    <dbReference type="NCBI Taxonomy" id="408172"/>
    <lineage>
        <taxon>unclassified sequences</taxon>
        <taxon>metagenomes</taxon>
        <taxon>ecological metagenomes</taxon>
    </lineage>
</organism>
<evidence type="ECO:0000259" key="1">
    <source>
        <dbReference type="Pfam" id="PF01551"/>
    </source>
</evidence>
<dbReference type="SUPFAM" id="SSF51261">
    <property type="entry name" value="Duplicated hybrid motif"/>
    <property type="match status" value="1"/>
</dbReference>
<sequence>MIILCGLISLCYGQTGEDPNNSPIHVLSTIEKYPQTLKNNDSFDQEWVRGLKLLLPCEDIHVPKRGTRLPNAPRDYRSGTHRGIDFFANWGTPVRAVADGLVIRADHYHLEVPSEFRVGLLSASSKVGHTPSDIFNSVLLGKAIFLDHGFDIVPGFRAITIYAHLSSINKDMTPGSVIKAGHMMGRSGNTGTRESTLGTKNDAHLHWEMILQKGNKEIYLGEDMTYEQLYAMLVDIFAATTPVVNQ</sequence>
<dbReference type="InterPro" id="IPR011055">
    <property type="entry name" value="Dup_hybrid_motif"/>
</dbReference>
<accession>A0A381VJS8</accession>
<proteinExistence type="predicted"/>
<reference evidence="2" key="1">
    <citation type="submission" date="2018-05" db="EMBL/GenBank/DDBJ databases">
        <authorList>
            <person name="Lanie J.A."/>
            <person name="Ng W.-L."/>
            <person name="Kazmierczak K.M."/>
            <person name="Andrzejewski T.M."/>
            <person name="Davidsen T.M."/>
            <person name="Wayne K.J."/>
            <person name="Tettelin H."/>
            <person name="Glass J.I."/>
            <person name="Rusch D."/>
            <person name="Podicherti R."/>
            <person name="Tsui H.-C.T."/>
            <person name="Winkler M.E."/>
        </authorList>
    </citation>
    <scope>NUCLEOTIDE SEQUENCE</scope>
</reference>
<dbReference type="Gene3D" id="2.70.70.10">
    <property type="entry name" value="Glucose Permease (Domain IIA)"/>
    <property type="match status" value="1"/>
</dbReference>
<dbReference type="GO" id="GO:0004222">
    <property type="term" value="F:metalloendopeptidase activity"/>
    <property type="evidence" value="ECO:0007669"/>
    <property type="project" value="TreeGrafter"/>
</dbReference>
<feature type="domain" description="M23ase beta-sheet core" evidence="1">
    <location>
        <begin position="140"/>
        <end position="211"/>
    </location>
</feature>
<protein>
    <recommendedName>
        <fullName evidence="1">M23ase beta-sheet core domain-containing protein</fullName>
    </recommendedName>
</protein>
<dbReference type="Pfam" id="PF01551">
    <property type="entry name" value="Peptidase_M23"/>
    <property type="match status" value="1"/>
</dbReference>